<comment type="subcellular location">
    <subcellularLocation>
        <location evidence="1">Cell envelope</location>
    </subcellularLocation>
</comment>
<dbReference type="RefSeq" id="WP_073118732.1">
    <property type="nucleotide sequence ID" value="NZ_BMEN01000002.1"/>
</dbReference>
<dbReference type="Proteomes" id="UP000184109">
    <property type="component" value="Unassembled WGS sequence"/>
</dbReference>
<dbReference type="GO" id="GO:0030313">
    <property type="term" value="C:cell envelope"/>
    <property type="evidence" value="ECO:0007669"/>
    <property type="project" value="UniProtKB-SubCell"/>
</dbReference>
<keyword evidence="5" id="KW-1185">Reference proteome</keyword>
<keyword evidence="2" id="KW-0732">Signal</keyword>
<dbReference type="PROSITE" id="PS51257">
    <property type="entry name" value="PROKAR_LIPOPROTEIN"/>
    <property type="match status" value="1"/>
</dbReference>
<proteinExistence type="predicted"/>
<dbReference type="EMBL" id="FQXQ01000002">
    <property type="protein sequence ID" value="SHH55165.1"/>
    <property type="molecule type" value="Genomic_DNA"/>
</dbReference>
<accession>A0A1M5TWG1</accession>
<dbReference type="STRING" id="1195760.SAMN05444281_0892"/>
<evidence type="ECO:0000313" key="4">
    <source>
        <dbReference type="EMBL" id="SHH55165.1"/>
    </source>
</evidence>
<gene>
    <name evidence="4" type="ORF">SAMN05444281_0892</name>
</gene>
<dbReference type="OrthoDB" id="650514at2"/>
<evidence type="ECO:0000256" key="2">
    <source>
        <dbReference type="ARBA" id="ARBA00022729"/>
    </source>
</evidence>
<dbReference type="Gene3D" id="1.20.1420.20">
    <property type="entry name" value="M75 peptidase, HXXE motif"/>
    <property type="match status" value="1"/>
</dbReference>
<protein>
    <submittedName>
        <fullName evidence="4">Imelysin</fullName>
    </submittedName>
</protein>
<evidence type="ECO:0000259" key="3">
    <source>
        <dbReference type="Pfam" id="PF09375"/>
    </source>
</evidence>
<feature type="domain" description="Imelysin-like" evidence="3">
    <location>
        <begin position="47"/>
        <end position="351"/>
    </location>
</feature>
<dbReference type="InterPro" id="IPR038352">
    <property type="entry name" value="Imelysin_sf"/>
</dbReference>
<sequence length="388" mass="43896">MKKLILLIITSSLLISCVKENNGNVTIEKDNFNRSLILSNWVQNIVLPAYEDFKIKLTDLKSKEQNFTANPNTATLTELQDALFQAQLVWQHVAMFDLHRNSSEKASYRLFMNTYPIDNETSIGNSNEDDATLIDHLENGDASNIELDRSNAIDEQGFPAIDYLINGVALTKYTTDPKKENYKVYLTKVVDRMVSLTNNVVSYWNNNASAIIANNGSSATASFDLMLNDYINYVEQGFRESKIATPSGKRSGNEFKNELAVESYYSADHSKALFDEAYKAVKNLYYGISYDGTKTGTSIDAYLKYLNAEFFNTSDKKDYKIADYIDTKFADIEAVTQDLDDNFVTQINTDNTKLFTTFNVIQEFVVLIKTNTFQALNVRIDYVDADGD</sequence>
<dbReference type="InterPro" id="IPR018976">
    <property type="entry name" value="Imelysin-like"/>
</dbReference>
<reference evidence="5" key="1">
    <citation type="submission" date="2016-11" db="EMBL/GenBank/DDBJ databases">
        <authorList>
            <person name="Varghese N."/>
            <person name="Submissions S."/>
        </authorList>
    </citation>
    <scope>NUCLEOTIDE SEQUENCE [LARGE SCALE GENOMIC DNA]</scope>
    <source>
        <strain evidence="5">DSM 100572</strain>
    </source>
</reference>
<evidence type="ECO:0000256" key="1">
    <source>
        <dbReference type="ARBA" id="ARBA00004196"/>
    </source>
</evidence>
<dbReference type="CDD" id="cd14659">
    <property type="entry name" value="Imelysin-like_IPPA"/>
    <property type="match status" value="1"/>
</dbReference>
<evidence type="ECO:0000313" key="5">
    <source>
        <dbReference type="Proteomes" id="UP000184109"/>
    </source>
</evidence>
<dbReference type="AlphaFoldDB" id="A0A1M5TWG1"/>
<name>A0A1M5TWG1_9FLAO</name>
<dbReference type="Pfam" id="PF09375">
    <property type="entry name" value="Peptidase_M75"/>
    <property type="match status" value="1"/>
</dbReference>
<organism evidence="4 5">
    <name type="scientific">Wenyingzhuangia marina</name>
    <dbReference type="NCBI Taxonomy" id="1195760"/>
    <lineage>
        <taxon>Bacteria</taxon>
        <taxon>Pseudomonadati</taxon>
        <taxon>Bacteroidota</taxon>
        <taxon>Flavobacteriia</taxon>
        <taxon>Flavobacteriales</taxon>
        <taxon>Flavobacteriaceae</taxon>
        <taxon>Wenyingzhuangia</taxon>
    </lineage>
</organism>
<dbReference type="InterPro" id="IPR034984">
    <property type="entry name" value="Imelysin-like_IPPA"/>
</dbReference>